<dbReference type="Pfam" id="PF03972">
    <property type="entry name" value="MmgE_PrpD_N"/>
    <property type="match status" value="1"/>
</dbReference>
<dbReference type="InterPro" id="IPR036148">
    <property type="entry name" value="MmgE/PrpD_sf"/>
</dbReference>
<dbReference type="GO" id="GO:0016829">
    <property type="term" value="F:lyase activity"/>
    <property type="evidence" value="ECO:0007669"/>
    <property type="project" value="InterPro"/>
</dbReference>
<dbReference type="Pfam" id="PF19305">
    <property type="entry name" value="MmgE_PrpD_C"/>
    <property type="match status" value="1"/>
</dbReference>
<evidence type="ECO:0000313" key="5">
    <source>
        <dbReference type="EMBL" id="MBB4642214.1"/>
    </source>
</evidence>
<comment type="similarity">
    <text evidence="1">Belongs to the PrpD family.</text>
</comment>
<evidence type="ECO:0000259" key="3">
    <source>
        <dbReference type="Pfam" id="PF03972"/>
    </source>
</evidence>
<dbReference type="PANTHER" id="PTHR16943:SF8">
    <property type="entry name" value="2-METHYLCITRATE DEHYDRATASE"/>
    <property type="match status" value="1"/>
</dbReference>
<dbReference type="SUPFAM" id="SSF103378">
    <property type="entry name" value="2-methylcitrate dehydratase PrpD"/>
    <property type="match status" value="1"/>
</dbReference>
<feature type="domain" description="MmgE/PrpD C-terminal" evidence="4">
    <location>
        <begin position="289"/>
        <end position="454"/>
    </location>
</feature>
<name>A0A840HXU3_9SPHN</name>
<evidence type="ECO:0000259" key="4">
    <source>
        <dbReference type="Pfam" id="PF19305"/>
    </source>
</evidence>
<dbReference type="PANTHER" id="PTHR16943">
    <property type="entry name" value="2-METHYLCITRATE DEHYDRATASE-RELATED"/>
    <property type="match status" value="1"/>
</dbReference>
<dbReference type="Gene3D" id="3.30.1330.120">
    <property type="entry name" value="2-methylcitrate dehydratase PrpD"/>
    <property type="match status" value="1"/>
</dbReference>
<feature type="region of interest" description="Disordered" evidence="2">
    <location>
        <begin position="1"/>
        <end position="20"/>
    </location>
</feature>
<dbReference type="EMBL" id="JACHOV010000009">
    <property type="protein sequence ID" value="MBB4642214.1"/>
    <property type="molecule type" value="Genomic_DNA"/>
</dbReference>
<gene>
    <name evidence="5" type="ORF">HNQ99_002536</name>
</gene>
<dbReference type="Proteomes" id="UP000575068">
    <property type="component" value="Unassembled WGS sequence"/>
</dbReference>
<proteinExistence type="inferred from homology"/>
<dbReference type="InterPro" id="IPR045337">
    <property type="entry name" value="MmgE_PrpD_C"/>
</dbReference>
<dbReference type="Gene3D" id="1.10.4100.10">
    <property type="entry name" value="2-methylcitrate dehydratase PrpD"/>
    <property type="match status" value="1"/>
</dbReference>
<sequence length="478" mass="49903">MPVSHAELSERSGTEDMDSGNQAVQANAGLTRLLARTALDYRTAALPADALMVAKQCIMDWFAVALPGAREDCAMLLADELESVGQGPCMVIGRRCRLSAQDAALANGVASHALDFDDVNRTMQGHPTVAIFPAALAVSEAEGKSSRDLLTAYIAGYEIACIVNAQVAPSHYAMGFHATGTIGAIGAAVAAGLLLELDETQMAHAIGLAATQSAGLKAMFGSMAKPLHAGKAAANGVLAARLAARGFTAHPGALEAGQGFISTLSLEPSRSAIIPPPGAEIVKTLFKYHAACYMTHSTIDCLAKLRDEADLSADAVAAVYIHVAPGHLAACNILDPANGLEAKFSLRHAAALALHRRNSSALETFSDEGAADPELVSMRQRVSVYGDMPAGGAVRVVVQTHDGARYEANHDTGVVEDDLLRQAKRIEAKFMSLAVPVLGADVARRLLSGVSRLDQGVALSDLLRDVRAGDDVHFVMTG</sequence>
<protein>
    <submittedName>
        <fullName evidence="5">2-methylcitrate dehydratase PrpD</fullName>
    </submittedName>
</protein>
<dbReference type="AlphaFoldDB" id="A0A840HXU3"/>
<dbReference type="InterPro" id="IPR042188">
    <property type="entry name" value="MmgE/PrpD_sf_2"/>
</dbReference>
<dbReference type="InterPro" id="IPR042183">
    <property type="entry name" value="MmgE/PrpD_sf_1"/>
</dbReference>
<reference evidence="5 6" key="1">
    <citation type="submission" date="2020-08" db="EMBL/GenBank/DDBJ databases">
        <title>Genomic Encyclopedia of Type Strains, Phase IV (KMG-IV): sequencing the most valuable type-strain genomes for metagenomic binning, comparative biology and taxonomic classification.</title>
        <authorList>
            <person name="Goeker M."/>
        </authorList>
    </citation>
    <scope>NUCLEOTIDE SEQUENCE [LARGE SCALE GENOMIC DNA]</scope>
    <source>
        <strain evidence="5 6">DSM 7465</strain>
    </source>
</reference>
<comment type="caution">
    <text evidence="5">The sequence shown here is derived from an EMBL/GenBank/DDBJ whole genome shotgun (WGS) entry which is preliminary data.</text>
</comment>
<evidence type="ECO:0000313" key="6">
    <source>
        <dbReference type="Proteomes" id="UP000575068"/>
    </source>
</evidence>
<accession>A0A840HXU3</accession>
<dbReference type="InterPro" id="IPR045336">
    <property type="entry name" value="MmgE_PrpD_N"/>
</dbReference>
<feature type="domain" description="MmgE/PrpD N-terminal" evidence="3">
    <location>
        <begin position="34"/>
        <end position="266"/>
    </location>
</feature>
<organism evidence="5 6">
    <name type="scientific">Rhizorhapis suberifaciens</name>
    <name type="common">corky root of lettuce</name>
    <dbReference type="NCBI Taxonomy" id="13656"/>
    <lineage>
        <taxon>Bacteria</taxon>
        <taxon>Pseudomonadati</taxon>
        <taxon>Pseudomonadota</taxon>
        <taxon>Alphaproteobacteria</taxon>
        <taxon>Sphingomonadales</taxon>
        <taxon>Sphingomonadaceae</taxon>
        <taxon>Rhizorhapis</taxon>
    </lineage>
</organism>
<dbReference type="InterPro" id="IPR005656">
    <property type="entry name" value="MmgE_PrpD"/>
</dbReference>
<evidence type="ECO:0000256" key="2">
    <source>
        <dbReference type="SAM" id="MobiDB-lite"/>
    </source>
</evidence>
<evidence type="ECO:0000256" key="1">
    <source>
        <dbReference type="ARBA" id="ARBA00006174"/>
    </source>
</evidence>
<keyword evidence="6" id="KW-1185">Reference proteome</keyword>